<dbReference type="STRING" id="1338011.BD94_1056"/>
<dbReference type="Pfam" id="PF00583">
    <property type="entry name" value="Acetyltransf_1"/>
    <property type="match status" value="1"/>
</dbReference>
<feature type="domain" description="N-acetyltransferase" evidence="1">
    <location>
        <begin position="5"/>
        <end position="154"/>
    </location>
</feature>
<dbReference type="SUPFAM" id="SSF55729">
    <property type="entry name" value="Acyl-CoA N-acyltransferases (Nat)"/>
    <property type="match status" value="1"/>
</dbReference>
<dbReference type="HOGENOM" id="CLU_108859_2_1_10"/>
<dbReference type="CDD" id="cd04301">
    <property type="entry name" value="NAT_SF"/>
    <property type="match status" value="1"/>
</dbReference>
<dbReference type="Proteomes" id="UP000028933">
    <property type="component" value="Chromosome"/>
</dbReference>
<evidence type="ECO:0000259" key="1">
    <source>
        <dbReference type="PROSITE" id="PS51186"/>
    </source>
</evidence>
<dbReference type="PROSITE" id="PS51186">
    <property type="entry name" value="GNAT"/>
    <property type="match status" value="1"/>
</dbReference>
<dbReference type="GO" id="GO:0016747">
    <property type="term" value="F:acyltransferase activity, transferring groups other than amino-acyl groups"/>
    <property type="evidence" value="ECO:0007669"/>
    <property type="project" value="InterPro"/>
</dbReference>
<protein>
    <submittedName>
        <fullName evidence="2">Acetyltransferase, GNAT family</fullName>
    </submittedName>
</protein>
<dbReference type="eggNOG" id="COG0456">
    <property type="taxonomic scope" value="Bacteria"/>
</dbReference>
<dbReference type="KEGG" id="eao:BD94_1056"/>
<dbReference type="RefSeq" id="WP_024565250.1">
    <property type="nucleotide sequence ID" value="NZ_CP007547.1"/>
</dbReference>
<sequence length="154" mass="17724">MKDNITIHPHTAGTPIPYDLLLLADPSKELIDQYLTSGELYLAKYNNEIIGCYVLYPWDFETTEIKNIAVAEKFQNQGIGGQLLKDVILKAKNKFYKKLVIGTGNSSTGQLYLYQKYGFRITDIRKNFFKDNYPEPIWENGIECTDMILLTMEL</sequence>
<dbReference type="InterPro" id="IPR000182">
    <property type="entry name" value="GNAT_dom"/>
</dbReference>
<dbReference type="InterPro" id="IPR016181">
    <property type="entry name" value="Acyl_CoA_acyltransferase"/>
</dbReference>
<evidence type="ECO:0000313" key="2">
    <source>
        <dbReference type="EMBL" id="AIL44831.1"/>
    </source>
</evidence>
<reference evidence="2" key="1">
    <citation type="journal article" date="2013" name="Lancet">
        <title>First case of E anophelis outbreak in an intensive-care unit.</title>
        <authorList>
            <person name="Teo J."/>
            <person name="Tan S.Y."/>
            <person name="Tay M."/>
            <person name="Ding Y."/>
            <person name="Kjelleberg S."/>
            <person name="Givskov M."/>
            <person name="Lin R.T."/>
            <person name="Yang L."/>
        </authorList>
    </citation>
    <scope>NUCLEOTIDE SEQUENCE [LARGE SCALE GENOMIC DNA]</scope>
    <source>
        <strain evidence="2">NUHP1</strain>
    </source>
</reference>
<gene>
    <name evidence="2" type="ORF">BD94_1056</name>
</gene>
<dbReference type="EMBL" id="CP007547">
    <property type="protein sequence ID" value="AIL44831.1"/>
    <property type="molecule type" value="Genomic_DNA"/>
</dbReference>
<accession>A0A077EB90</accession>
<organism evidence="2 3">
    <name type="scientific">Elizabethkingia anophelis NUHP1</name>
    <dbReference type="NCBI Taxonomy" id="1338011"/>
    <lineage>
        <taxon>Bacteria</taxon>
        <taxon>Pseudomonadati</taxon>
        <taxon>Bacteroidota</taxon>
        <taxon>Flavobacteriia</taxon>
        <taxon>Flavobacteriales</taxon>
        <taxon>Weeksellaceae</taxon>
        <taxon>Elizabethkingia</taxon>
    </lineage>
</organism>
<reference evidence="2" key="2">
    <citation type="journal article" date="2015" name="Genome Biol. Evol.">
        <title>Complete Genome Sequence and Transcriptomic Analysis of the Novel Pathogen Elizabethkingia anophelis in Response to Oxidative Stress.</title>
        <authorList>
            <person name="Li Y."/>
            <person name="Liu Y."/>
            <person name="Chew S.C."/>
            <person name="Tay M."/>
            <person name="Salido M.M."/>
            <person name="Teo J."/>
            <person name="Lauro F.M."/>
            <person name="Givskov M."/>
            <person name="Yang L."/>
        </authorList>
    </citation>
    <scope>NUCLEOTIDE SEQUENCE</scope>
    <source>
        <strain evidence="2">NUHP1</strain>
    </source>
</reference>
<name>A0A077EB90_9FLAO</name>
<dbReference type="Gene3D" id="3.40.630.30">
    <property type="match status" value="1"/>
</dbReference>
<evidence type="ECO:0000313" key="3">
    <source>
        <dbReference type="Proteomes" id="UP000028933"/>
    </source>
</evidence>
<dbReference type="AlphaFoldDB" id="A0A077EB90"/>
<proteinExistence type="predicted"/>
<dbReference type="SMR" id="A0A077EB90"/>
<keyword evidence="2" id="KW-0808">Transferase</keyword>